<accession>A0ABQ5BI67</accession>
<dbReference type="Pfam" id="PF07727">
    <property type="entry name" value="RVT_2"/>
    <property type="match status" value="1"/>
</dbReference>
<gene>
    <name evidence="6" type="ORF">Tco_0860363</name>
</gene>
<evidence type="ECO:0000313" key="7">
    <source>
        <dbReference type="Proteomes" id="UP001151760"/>
    </source>
</evidence>
<dbReference type="InterPro" id="IPR054722">
    <property type="entry name" value="PolX-like_BBD"/>
</dbReference>
<evidence type="ECO:0000259" key="3">
    <source>
        <dbReference type="Pfam" id="PF07727"/>
    </source>
</evidence>
<feature type="compositionally biased region" description="Basic and acidic residues" evidence="2">
    <location>
        <begin position="772"/>
        <end position="784"/>
    </location>
</feature>
<dbReference type="SUPFAM" id="SSF56672">
    <property type="entry name" value="DNA/RNA polymerases"/>
    <property type="match status" value="1"/>
</dbReference>
<reference evidence="6" key="1">
    <citation type="journal article" date="2022" name="Int. J. Mol. Sci.">
        <title>Draft Genome of Tanacetum Coccineum: Genomic Comparison of Closely Related Tanacetum-Family Plants.</title>
        <authorList>
            <person name="Yamashiro T."/>
            <person name="Shiraishi A."/>
            <person name="Nakayama K."/>
            <person name="Satake H."/>
        </authorList>
    </citation>
    <scope>NUCLEOTIDE SEQUENCE</scope>
</reference>
<dbReference type="InterPro" id="IPR025724">
    <property type="entry name" value="GAG-pre-integrase_dom"/>
</dbReference>
<dbReference type="Proteomes" id="UP001151760">
    <property type="component" value="Unassembled WGS sequence"/>
</dbReference>
<reference evidence="6" key="2">
    <citation type="submission" date="2022-01" db="EMBL/GenBank/DDBJ databases">
        <authorList>
            <person name="Yamashiro T."/>
            <person name="Shiraishi A."/>
            <person name="Satake H."/>
            <person name="Nakayama K."/>
        </authorList>
    </citation>
    <scope>NUCLEOTIDE SEQUENCE</scope>
</reference>
<dbReference type="InterPro" id="IPR043502">
    <property type="entry name" value="DNA/RNA_pol_sf"/>
</dbReference>
<dbReference type="Pfam" id="PF13976">
    <property type="entry name" value="gag_pre-integrs"/>
    <property type="match status" value="1"/>
</dbReference>
<evidence type="ECO:0000259" key="4">
    <source>
        <dbReference type="Pfam" id="PF13976"/>
    </source>
</evidence>
<dbReference type="PANTHER" id="PTHR11439">
    <property type="entry name" value="GAG-POL-RELATED RETROTRANSPOSON"/>
    <property type="match status" value="1"/>
</dbReference>
<keyword evidence="1" id="KW-0064">Aspartyl protease</keyword>
<keyword evidence="1" id="KW-0378">Hydrolase</keyword>
<dbReference type="InterPro" id="IPR013103">
    <property type="entry name" value="RVT_2"/>
</dbReference>
<feature type="region of interest" description="Disordered" evidence="2">
    <location>
        <begin position="772"/>
        <end position="791"/>
    </location>
</feature>
<evidence type="ECO:0000259" key="5">
    <source>
        <dbReference type="Pfam" id="PF22936"/>
    </source>
</evidence>
<name>A0ABQ5BI67_9ASTR</name>
<organism evidence="6 7">
    <name type="scientific">Tanacetum coccineum</name>
    <dbReference type="NCBI Taxonomy" id="301880"/>
    <lineage>
        <taxon>Eukaryota</taxon>
        <taxon>Viridiplantae</taxon>
        <taxon>Streptophyta</taxon>
        <taxon>Embryophyta</taxon>
        <taxon>Tracheophyta</taxon>
        <taxon>Spermatophyta</taxon>
        <taxon>Magnoliopsida</taxon>
        <taxon>eudicotyledons</taxon>
        <taxon>Gunneridae</taxon>
        <taxon>Pentapetalae</taxon>
        <taxon>asterids</taxon>
        <taxon>campanulids</taxon>
        <taxon>Asterales</taxon>
        <taxon>Asteraceae</taxon>
        <taxon>Asteroideae</taxon>
        <taxon>Anthemideae</taxon>
        <taxon>Anthemidinae</taxon>
        <taxon>Tanacetum</taxon>
    </lineage>
</organism>
<dbReference type="CDD" id="cd09272">
    <property type="entry name" value="RNase_HI_RT_Ty1"/>
    <property type="match status" value="1"/>
</dbReference>
<proteinExistence type="predicted"/>
<comment type="caution">
    <text evidence="6">The sequence shown here is derived from an EMBL/GenBank/DDBJ whole genome shotgun (WGS) entry which is preliminary data.</text>
</comment>
<sequence>MTGVKQYLHRYTKESSLKVVFEDNSSGDTEGYGSVNCNEITFTKVSYVNSLKHNLISISQLCDANFKVLSSKTQGTIFNQNNEVVLVAPRRRDVYVIDMTSYNESNACFFAKASPSVNWLWHKRLSHLNFKNINKLAKQNLVASLPSLTFSKGKHHRESFKTNRSFSINKCLHLLHMDLFGPIKPQTISHNKYTLVIVDEYSRSIIVKRHRKIAYNVFRGRSPDISYFHVFGCLMHIHNHRDHLGKFDEKADDGFFLGYSLVDKAFRTESPQIEDLQVLNESDYLESDDRWSREKHIELFNIIGEPLDRITTRSRVRDSEAASAHECLYVNFLSQIEPKRLIEALQEERWVIAMNKMDESGVVIKNKARLVAQGFRQEEGIENDETFAPVARLEAISIFLAYAAYIGFMVYQMDVKSAFLNAKILEEVYVQQPLGFESNEFPNHVCKLDKALYGLKQAPRACASVKCPMLPPNNLGPDESRVSVNETMFKDMIGSLMYLTASRPDIQFSTCLYARYQANHKESHLVAVKRIFRKSTSGGCQILGGKLVCWSAKKQSSVAMSSAEAEYVTIFCDNTSAIAISNNPVMHSRTKHIDIRYHFIRDHIIKGDIELHFVPTDLQLADIFTKPVAEPSFTRLVAKLAMLNIKSKVSDKKKALNDSLNGNIAFNNNVALLESKYPEYKDMLQFLSHCCISKALVIQPSAIYNKYLRDLWYTAKVVDNTITFSLSNVKKPLSFNRDIFASAIGLEYSKDYVSLPDLETVKDAIATLGLSDEKEPEKSSEDLAHSTPLRL</sequence>
<dbReference type="PANTHER" id="PTHR11439:SF483">
    <property type="entry name" value="PEPTIDE SYNTHASE GLIP-LIKE, PUTATIVE (AFU_ORTHOLOGUE AFUA_3G12920)-RELATED"/>
    <property type="match status" value="1"/>
</dbReference>
<feature type="domain" description="Retrovirus-related Pol polyprotein from transposon TNT 1-94-like beta-barrel" evidence="5">
    <location>
        <begin position="1"/>
        <end position="65"/>
    </location>
</feature>
<protein>
    <submittedName>
        <fullName evidence="6">Retrovirus-related pol polyprotein from transposon TNT 1-94</fullName>
    </submittedName>
</protein>
<feature type="domain" description="Reverse transcriptase Ty1/copia-type" evidence="3">
    <location>
        <begin position="348"/>
        <end position="462"/>
    </location>
</feature>
<evidence type="ECO:0000256" key="1">
    <source>
        <dbReference type="ARBA" id="ARBA00022750"/>
    </source>
</evidence>
<feature type="domain" description="GAG-pre-integrase" evidence="4">
    <location>
        <begin position="94"/>
        <end position="151"/>
    </location>
</feature>
<dbReference type="EMBL" id="BQNB010013220">
    <property type="protein sequence ID" value="GJT13321.1"/>
    <property type="molecule type" value="Genomic_DNA"/>
</dbReference>
<evidence type="ECO:0000256" key="2">
    <source>
        <dbReference type="SAM" id="MobiDB-lite"/>
    </source>
</evidence>
<keyword evidence="7" id="KW-1185">Reference proteome</keyword>
<keyword evidence="1" id="KW-0645">Protease</keyword>
<dbReference type="Pfam" id="PF22936">
    <property type="entry name" value="Pol_BBD"/>
    <property type="match status" value="1"/>
</dbReference>
<evidence type="ECO:0000313" key="6">
    <source>
        <dbReference type="EMBL" id="GJT13321.1"/>
    </source>
</evidence>